<name>A0AAE8N0J4_9PEZI</name>
<comment type="caution">
    <text evidence="1">The sequence shown here is derived from an EMBL/GenBank/DDBJ whole genome shotgun (WGS) entry which is preliminary data.</text>
</comment>
<dbReference type="AlphaFoldDB" id="A0AAE8N0J4"/>
<organism evidence="1 2">
    <name type="scientific">Cephalotrichum gorgonifer</name>
    <dbReference type="NCBI Taxonomy" id="2041049"/>
    <lineage>
        <taxon>Eukaryota</taxon>
        <taxon>Fungi</taxon>
        <taxon>Dikarya</taxon>
        <taxon>Ascomycota</taxon>
        <taxon>Pezizomycotina</taxon>
        <taxon>Sordariomycetes</taxon>
        <taxon>Hypocreomycetidae</taxon>
        <taxon>Microascales</taxon>
        <taxon>Microascaceae</taxon>
        <taxon>Cephalotrichum</taxon>
    </lineage>
</organism>
<sequence>MGQERLHTIYTSDDPPEIDIVAVHGLNFKNSLDHAWKTWTSGESLWLRDFLPSHALVEALLNRSFKAISDAARLLVFFATPHQGGNYATIGEVVAKIVRAGLRKPGNDLLRALQKDSDVATRRFEQSRHLYDRCLVVSFFESESYGKLGLIVDKRSATLNLPESREKQIALPADHSSLCKFESPDTPICKLVLETISSEIERAIQLEPVNTHWLVPRSVNPLFAGREDILRTIQKAISRENKTNGDQQRRFVITGMGGQGKSEVCLAIANRLRDSYVSPMCYFWAQSANPNRFWGVFWVDVSSEATATMGFLKILQMLGCPGTSIDDARHQLSNAPAENDWLLILDNADDPETDYEAYFPSGTRGAVLMTSRDPESERYASSGVEALGSIGEEDCIKLLLRSARIPEVKHLESTPIAKQVLEELNSHTLAVLQAGAYVAQGYCKLEQFPKVYQQQCERLLKFSPRQARSRYCNVYATFESSAQVLEGSQTEETEDALALLGILSALHYQGVPLDLFEDAWTGSKTAQQLGEEEGTLSSLTGWHVSQLPLLIGASDELWDSFRLFRALNQLQSLALVQMGNERGVATVSMHPLAHRWLVIRQARTVEGCSMTVAGCLAALSQYRIPEWRAYRGRIPPHLQSVRLGLQRQGKPSRRIIQILVSCGWALQNLRRDQEVQDLLDWLGRQMGVGLESAEWAAGGLDKLAAANMCWMGRTKEAIRILERKAMAEIKLEQQDPDRIDTLQRLGDAYHSDGRPDEAIPIFEHIISLGGGRHKELAQYSVACIYSNSAKTLQRAVRIFEHLARSQKALDESNPTRFHTQHELARVYADDRKPQEAVQIFEDVAEAQEALEDNHPDRLNTQHELAKAYLANGQTREAVQMLEHVVRAHAASKDDNYQKLCIEGWLASAYIADGQRERALPILERVVRVRAALAESHPDRLSAEYGLASVYAADGRLEEAIKIFEHVARVSKTALYEGHPIRVQNEEWLAAAYKMLGERRSPLKYSALAKENGELTSSQPGRYLP</sequence>
<reference evidence="1" key="1">
    <citation type="submission" date="2018-03" db="EMBL/GenBank/DDBJ databases">
        <authorList>
            <person name="Guldener U."/>
        </authorList>
    </citation>
    <scope>NUCLEOTIDE SEQUENCE</scope>
</reference>
<dbReference type="Gene3D" id="3.40.50.300">
    <property type="entry name" value="P-loop containing nucleotide triphosphate hydrolases"/>
    <property type="match status" value="1"/>
</dbReference>
<dbReference type="SUPFAM" id="SSF48452">
    <property type="entry name" value="TPR-like"/>
    <property type="match status" value="1"/>
</dbReference>
<dbReference type="Proteomes" id="UP001187682">
    <property type="component" value="Unassembled WGS sequence"/>
</dbReference>
<dbReference type="PANTHER" id="PTHR46082:SF6">
    <property type="entry name" value="AAA+ ATPASE DOMAIN-CONTAINING PROTEIN-RELATED"/>
    <property type="match status" value="1"/>
</dbReference>
<dbReference type="SMART" id="SM00028">
    <property type="entry name" value="TPR"/>
    <property type="match status" value="4"/>
</dbReference>
<dbReference type="SUPFAM" id="SSF52540">
    <property type="entry name" value="P-loop containing nucleoside triphosphate hydrolases"/>
    <property type="match status" value="1"/>
</dbReference>
<gene>
    <name evidence="1" type="ORF">DNG_06834</name>
</gene>
<dbReference type="EMBL" id="ONZQ02000009">
    <property type="protein sequence ID" value="SPO04151.1"/>
    <property type="molecule type" value="Genomic_DNA"/>
</dbReference>
<dbReference type="InterPro" id="IPR011990">
    <property type="entry name" value="TPR-like_helical_dom_sf"/>
</dbReference>
<accession>A0AAE8N0J4</accession>
<proteinExistence type="predicted"/>
<dbReference type="InterPro" id="IPR027417">
    <property type="entry name" value="P-loop_NTPase"/>
</dbReference>
<evidence type="ECO:0008006" key="3">
    <source>
        <dbReference type="Google" id="ProtNLM"/>
    </source>
</evidence>
<evidence type="ECO:0000313" key="1">
    <source>
        <dbReference type="EMBL" id="SPO04151.1"/>
    </source>
</evidence>
<evidence type="ECO:0000313" key="2">
    <source>
        <dbReference type="Proteomes" id="UP001187682"/>
    </source>
</evidence>
<dbReference type="InterPro" id="IPR019734">
    <property type="entry name" value="TPR_rpt"/>
</dbReference>
<protein>
    <recommendedName>
        <fullName evidence="3">NB-ARC domain-containing protein</fullName>
    </recommendedName>
</protein>
<keyword evidence="2" id="KW-1185">Reference proteome</keyword>
<dbReference type="Pfam" id="PF13176">
    <property type="entry name" value="TPR_7"/>
    <property type="match status" value="1"/>
</dbReference>
<dbReference type="PANTHER" id="PTHR46082">
    <property type="entry name" value="ATP/GTP-BINDING PROTEIN-RELATED"/>
    <property type="match status" value="1"/>
</dbReference>
<dbReference type="Gene3D" id="1.25.40.10">
    <property type="entry name" value="Tetratricopeptide repeat domain"/>
    <property type="match status" value="2"/>
</dbReference>
<dbReference type="InterPro" id="IPR053137">
    <property type="entry name" value="NLR-like"/>
</dbReference>
<dbReference type="Pfam" id="PF13424">
    <property type="entry name" value="TPR_12"/>
    <property type="match status" value="2"/>
</dbReference>